<evidence type="ECO:0000256" key="2">
    <source>
        <dbReference type="ARBA" id="ARBA00007395"/>
    </source>
</evidence>
<keyword evidence="11 12" id="KW-0472">Membrane</keyword>
<dbReference type="PANTHER" id="PTHR30333:SF1">
    <property type="entry name" value="CYTOCHROME C-TYPE PROTEIN NAPC"/>
    <property type="match status" value="1"/>
</dbReference>
<evidence type="ECO:0000313" key="15">
    <source>
        <dbReference type="Proteomes" id="UP000426424"/>
    </source>
</evidence>
<dbReference type="KEGG" id="ttp:E6P07_00345"/>
<dbReference type="EMBL" id="CP039268">
    <property type="protein sequence ID" value="QGU31576.1"/>
    <property type="molecule type" value="Genomic_DNA"/>
</dbReference>
<evidence type="ECO:0000256" key="7">
    <source>
        <dbReference type="ARBA" id="ARBA00022723"/>
    </source>
</evidence>
<evidence type="ECO:0000256" key="8">
    <source>
        <dbReference type="ARBA" id="ARBA00022982"/>
    </source>
</evidence>
<evidence type="ECO:0000256" key="4">
    <source>
        <dbReference type="ARBA" id="ARBA00022475"/>
    </source>
</evidence>
<evidence type="ECO:0000256" key="3">
    <source>
        <dbReference type="ARBA" id="ARBA00022448"/>
    </source>
</evidence>
<evidence type="ECO:0000256" key="11">
    <source>
        <dbReference type="ARBA" id="ARBA00023136"/>
    </source>
</evidence>
<evidence type="ECO:0000313" key="14">
    <source>
        <dbReference type="EMBL" id="QGU31576.1"/>
    </source>
</evidence>
<dbReference type="GO" id="GO:0046872">
    <property type="term" value="F:metal ion binding"/>
    <property type="evidence" value="ECO:0007669"/>
    <property type="project" value="UniProtKB-KW"/>
</dbReference>
<keyword evidence="3" id="KW-0813">Transport</keyword>
<dbReference type="InterPro" id="IPR051174">
    <property type="entry name" value="Cytochrome_c-type_ET"/>
</dbReference>
<name>A0A6I6E8C3_THETI</name>
<feature type="domain" description="NapC/NirT cytochrome c N-terminal" evidence="13">
    <location>
        <begin position="15"/>
        <end position="176"/>
    </location>
</feature>
<dbReference type="Proteomes" id="UP000426424">
    <property type="component" value="Chromosome"/>
</dbReference>
<dbReference type="GO" id="GO:0009055">
    <property type="term" value="F:electron transfer activity"/>
    <property type="evidence" value="ECO:0007669"/>
    <property type="project" value="TreeGrafter"/>
</dbReference>
<evidence type="ECO:0000259" key="13">
    <source>
        <dbReference type="Pfam" id="PF03264"/>
    </source>
</evidence>
<keyword evidence="5" id="KW-0349">Heme</keyword>
<keyword evidence="15" id="KW-1185">Reference proteome</keyword>
<accession>A0A6I6E8C3</accession>
<evidence type="ECO:0000256" key="6">
    <source>
        <dbReference type="ARBA" id="ARBA00022692"/>
    </source>
</evidence>
<keyword evidence="8" id="KW-0249">Electron transport</keyword>
<dbReference type="Gene3D" id="1.10.3820.10">
    <property type="entry name" value="Di-heme elbow motif domain"/>
    <property type="match status" value="1"/>
</dbReference>
<dbReference type="Pfam" id="PF03264">
    <property type="entry name" value="Cytochrom_NNT"/>
    <property type="match status" value="1"/>
</dbReference>
<dbReference type="GO" id="GO:0005886">
    <property type="term" value="C:plasma membrane"/>
    <property type="evidence" value="ECO:0007669"/>
    <property type="project" value="UniProtKB-SubCell"/>
</dbReference>
<evidence type="ECO:0000256" key="9">
    <source>
        <dbReference type="ARBA" id="ARBA00022989"/>
    </source>
</evidence>
<reference evidence="14 15" key="1">
    <citation type="submission" date="2019-12" db="EMBL/GenBank/DDBJ databases">
        <title>The complete genome of the thermophilic, anoxygenic phototrophic gammaproteobacterium Thermochromatium tepidum.</title>
        <authorList>
            <person name="Sattley W.M."/>
            <person name="Swingley W.D."/>
            <person name="Burchell B.M."/>
            <person name="Gurbani S.A."/>
            <person name="Kujawa C.M."/>
            <person name="Nuccio D.A."/>
            <person name="Schladweiler J."/>
            <person name="Shaffer K.N."/>
            <person name="Stokes L.M."/>
            <person name="Touchman J.W."/>
            <person name="Blankenship R.E."/>
            <person name="Madigan M.T."/>
        </authorList>
    </citation>
    <scope>NUCLEOTIDE SEQUENCE [LARGE SCALE GENOMIC DNA]</scope>
    <source>
        <strain evidence="14 15">ATCC 43061</strain>
    </source>
</reference>
<comment type="similarity">
    <text evidence="2">Belongs to the NapC/NirT/NrfH family.</text>
</comment>
<evidence type="ECO:0000256" key="12">
    <source>
        <dbReference type="SAM" id="Phobius"/>
    </source>
</evidence>
<protein>
    <submittedName>
        <fullName evidence="14">Cytochrome C</fullName>
    </submittedName>
</protein>
<keyword evidence="4" id="KW-1003">Cell membrane</keyword>
<evidence type="ECO:0000256" key="1">
    <source>
        <dbReference type="ARBA" id="ARBA00004236"/>
    </source>
</evidence>
<proteinExistence type="inferred from homology"/>
<comment type="subcellular location">
    <subcellularLocation>
        <location evidence="1">Cell membrane</location>
    </subcellularLocation>
</comment>
<keyword evidence="6 12" id="KW-0812">Transmembrane</keyword>
<keyword evidence="10" id="KW-0408">Iron</keyword>
<evidence type="ECO:0000256" key="5">
    <source>
        <dbReference type="ARBA" id="ARBA00022617"/>
    </source>
</evidence>
<dbReference type="InterPro" id="IPR005126">
    <property type="entry name" value="NapC/NirT_cyt_c_N"/>
</dbReference>
<dbReference type="InterPro" id="IPR038266">
    <property type="entry name" value="NapC/NirT_cytc_sf"/>
</dbReference>
<dbReference type="RefSeq" id="WP_153973776.1">
    <property type="nucleotide sequence ID" value="NZ_CP039268.1"/>
</dbReference>
<dbReference type="GO" id="GO:0009061">
    <property type="term" value="P:anaerobic respiration"/>
    <property type="evidence" value="ECO:0007669"/>
    <property type="project" value="TreeGrafter"/>
</dbReference>
<dbReference type="SUPFAM" id="SSF48695">
    <property type="entry name" value="Multiheme cytochromes"/>
    <property type="match status" value="1"/>
</dbReference>
<sequence length="222" mass="24187">MAGLGLFRAITRPVVIALGIGGIGGMVFVGFLNEFHDFASSNAFCTSCHSMTFAEAVYQGSVHYNSASGVRASCGDCHVSPGLLASTWDHAMGVTDLFKQFLGGVDYDDPVINALHLPDSAFVAREWFRKRDSASCRSCHVQEAILGERTHTAAIHREETEGKTCIDCHTNLVHRPVPDEHTFKRDAWNRMIEAEFGLEVGAADRLLTNPRRAPRAVAQPGS</sequence>
<evidence type="ECO:0000256" key="10">
    <source>
        <dbReference type="ARBA" id="ARBA00023004"/>
    </source>
</evidence>
<dbReference type="InterPro" id="IPR036280">
    <property type="entry name" value="Multihaem_cyt_sf"/>
</dbReference>
<keyword evidence="7" id="KW-0479">Metal-binding</keyword>
<dbReference type="AlphaFoldDB" id="A0A6I6E8C3"/>
<organism evidence="14 15">
    <name type="scientific">Thermochromatium tepidum ATCC 43061</name>
    <dbReference type="NCBI Taxonomy" id="316276"/>
    <lineage>
        <taxon>Bacteria</taxon>
        <taxon>Pseudomonadati</taxon>
        <taxon>Pseudomonadota</taxon>
        <taxon>Gammaproteobacteria</taxon>
        <taxon>Chromatiales</taxon>
        <taxon>Chromatiaceae</taxon>
        <taxon>Thermochromatium</taxon>
    </lineage>
</organism>
<dbReference type="OrthoDB" id="9782159at2"/>
<dbReference type="PANTHER" id="PTHR30333">
    <property type="entry name" value="CYTOCHROME C-TYPE PROTEIN"/>
    <property type="match status" value="1"/>
</dbReference>
<keyword evidence="9 12" id="KW-1133">Transmembrane helix</keyword>
<feature type="transmembrane region" description="Helical" evidence="12">
    <location>
        <begin position="12"/>
        <end position="32"/>
    </location>
</feature>
<gene>
    <name evidence="14" type="ORF">E6P07_00345</name>
</gene>